<dbReference type="InterPro" id="IPR032472">
    <property type="entry name" value="ArgoL2"/>
</dbReference>
<dbReference type="Pfam" id="PF08699">
    <property type="entry name" value="ArgoL1"/>
    <property type="match status" value="1"/>
</dbReference>
<dbReference type="InterPro" id="IPR014811">
    <property type="entry name" value="ArgoL1"/>
</dbReference>
<comment type="similarity">
    <text evidence="1">Belongs to the argonaute family. Ago subfamily.</text>
</comment>
<dbReference type="PROSITE" id="PS50822">
    <property type="entry name" value="PIWI"/>
    <property type="match status" value="1"/>
</dbReference>
<feature type="domain" description="Piwi" evidence="6">
    <location>
        <begin position="646"/>
        <end position="879"/>
    </location>
</feature>
<dbReference type="Gene3D" id="3.40.50.2300">
    <property type="match status" value="2"/>
</dbReference>
<feature type="domain" description="PAZ" evidence="5">
    <location>
        <begin position="258"/>
        <end position="364"/>
    </location>
</feature>
<dbReference type="GO" id="GO:0031047">
    <property type="term" value="P:regulatory ncRNA-mediated gene silencing"/>
    <property type="evidence" value="ECO:0000318"/>
    <property type="project" value="GO_Central"/>
</dbReference>
<evidence type="ECO:0000256" key="4">
    <source>
        <dbReference type="SAM" id="MobiDB-lite"/>
    </source>
</evidence>
<evidence type="ECO:0000256" key="2">
    <source>
        <dbReference type="ARBA" id="ARBA00022491"/>
    </source>
</evidence>
<evidence type="ECO:0000256" key="1">
    <source>
        <dbReference type="ARBA" id="ARBA00008201"/>
    </source>
</evidence>
<dbReference type="Pfam" id="PF02171">
    <property type="entry name" value="Piwi"/>
    <property type="match status" value="2"/>
</dbReference>
<dbReference type="InterPro" id="IPR003100">
    <property type="entry name" value="PAZ_dom"/>
</dbReference>
<dbReference type="GO" id="GO:0004521">
    <property type="term" value="F:RNA endonuclease activity"/>
    <property type="evidence" value="ECO:0000318"/>
    <property type="project" value="GO_Central"/>
</dbReference>
<keyword evidence="8" id="KW-1185">Reference proteome</keyword>
<evidence type="ECO:0000256" key="3">
    <source>
        <dbReference type="ARBA" id="ARBA00023274"/>
    </source>
</evidence>
<dbReference type="GO" id="GO:1990904">
    <property type="term" value="C:ribonucleoprotein complex"/>
    <property type="evidence" value="ECO:0007669"/>
    <property type="project" value="UniProtKB-KW"/>
</dbReference>
<dbReference type="Pfam" id="PF16488">
    <property type="entry name" value="ArgoL2"/>
    <property type="match status" value="1"/>
</dbReference>
<dbReference type="InterPro" id="IPR012337">
    <property type="entry name" value="RNaseH-like_sf"/>
</dbReference>
<dbReference type="Gene3D" id="2.170.260.10">
    <property type="entry name" value="paz domain"/>
    <property type="match status" value="1"/>
</dbReference>
<dbReference type="PROSITE" id="PS50821">
    <property type="entry name" value="PAZ"/>
    <property type="match status" value="1"/>
</dbReference>
<gene>
    <name evidence="7" type="primary">BnaC09g36780D</name>
    <name evidence="7" type="ORF">GSBRNA2T00094403001</name>
</gene>
<evidence type="ECO:0000259" key="5">
    <source>
        <dbReference type="PROSITE" id="PS50821"/>
    </source>
</evidence>
<dbReference type="InterPro" id="IPR003165">
    <property type="entry name" value="Piwi"/>
</dbReference>
<dbReference type="STRING" id="3708.A0A078FQ72"/>
<keyword evidence="3" id="KW-0687">Ribonucleoprotein</keyword>
<dbReference type="GO" id="GO:0051607">
    <property type="term" value="P:defense response to virus"/>
    <property type="evidence" value="ECO:0007669"/>
    <property type="project" value="UniProtKB-ARBA"/>
</dbReference>
<dbReference type="SUPFAM" id="SSF53098">
    <property type="entry name" value="Ribonuclease H-like"/>
    <property type="match status" value="1"/>
</dbReference>
<dbReference type="CDD" id="cd02846">
    <property type="entry name" value="PAZ_argonaute_like"/>
    <property type="match status" value="1"/>
</dbReference>
<keyword evidence="2" id="KW-0678">Repressor</keyword>
<dbReference type="InterPro" id="IPR036397">
    <property type="entry name" value="RNaseH_sf"/>
</dbReference>
<feature type="compositionally biased region" description="Polar residues" evidence="4">
    <location>
        <begin position="134"/>
        <end position="149"/>
    </location>
</feature>
<dbReference type="SUPFAM" id="SSF101690">
    <property type="entry name" value="PAZ domain"/>
    <property type="match status" value="1"/>
</dbReference>
<dbReference type="EMBL" id="LK032065">
    <property type="protein sequence ID" value="CDY16595.1"/>
    <property type="molecule type" value="Genomic_DNA"/>
</dbReference>
<dbReference type="SMART" id="SM00950">
    <property type="entry name" value="Piwi"/>
    <property type="match status" value="1"/>
</dbReference>
<dbReference type="Pfam" id="PF16486">
    <property type="entry name" value="ArgoN"/>
    <property type="match status" value="1"/>
</dbReference>
<dbReference type="PaxDb" id="3708-A0A078FQ72"/>
<dbReference type="Pfam" id="PF02170">
    <property type="entry name" value="PAZ"/>
    <property type="match status" value="1"/>
</dbReference>
<dbReference type="Gramene" id="CDY16595">
    <property type="protein sequence ID" value="CDY16595"/>
    <property type="gene ID" value="GSBRNA2T00094403001"/>
</dbReference>
<feature type="region of interest" description="Disordered" evidence="4">
    <location>
        <begin position="133"/>
        <end position="161"/>
    </location>
</feature>
<dbReference type="SMART" id="SM01163">
    <property type="entry name" value="DUF1785"/>
    <property type="match status" value="1"/>
</dbReference>
<dbReference type="GO" id="GO:0005737">
    <property type="term" value="C:cytoplasm"/>
    <property type="evidence" value="ECO:0000318"/>
    <property type="project" value="GO_Central"/>
</dbReference>
<proteinExistence type="inferred from homology"/>
<dbReference type="PANTHER" id="PTHR22891">
    <property type="entry name" value="EUKARYOTIC TRANSLATION INITIATION FACTOR 2C"/>
    <property type="match status" value="1"/>
</dbReference>
<protein>
    <submittedName>
        <fullName evidence="7">BnaC09g36780D protein</fullName>
    </submittedName>
</protein>
<evidence type="ECO:0000313" key="8">
    <source>
        <dbReference type="Proteomes" id="UP000028999"/>
    </source>
</evidence>
<sequence>MGFDKGKGLPLPPPVVPSNLVPELEPIKKNTLLPMARRGSGTKGVKTHLLTNHFRVNFNNSNGHFFHCSVAITYEDGRPVEAKGIGRKILEKVQETYRTDLGSKYFAYDGEKTLFTVGALPSNKMDFSVVLEDTPSSRNNTGNASPNESNDADRKRSRRPNRSKKFMVEISYAARIPMQAIASALQGKETDYLQDAIRVLDVILRQSAARQGCLLVRQSFFHNDVQNFVHIGGGVTGVRNFHSSFRTTQGGLSLNIDTSTTMVTQSILTGIRLDVLSRILEYRLPLNREYKITGLSEERCKDQMFTRNSKNEKGEVEEIQTTVYKYFTEFRGIPLRYSGNFPCINVGKPKRPTYIPIEHCELVSLQRYTKSLSSLQRASLVEKSRQRPPERMASLTNGLKKSNYNADLVLQDCGVSIGSNFTQVEGRVLPTPRLKVGNGEEFQPRDGRWNFNYKKLVEPATVTRWVLVNFSARCDTKRLISDLIRCGKMKGINVDPPYKVVFQEDPYYRGAPANIRVEKMFEQMQSELRKEGIEGKPKFILCILAEKKNSLVYGNGEEFQPRDGRWNFNYKNVEPPYKVVFQEDPDFRGAPANIRVQKMFEQMQSELRKEGKPKFILCILAEKKNSLVYGKLNCDAVYIAPTPKINDQYLTNVLLKINAKLGGLNSLLAMERSPRAMMPLVTQVYTFIVGMDVSHGSPGQSDIPSVAAVVGSREWPLISKYRACVRTQSRKVEMIDNLFKPVTDENGKPVDEGIFWELLFDFYTSSGNRRPEHNIIFRDGVSESKFNQVLNIELDQMMQACKFVEENWEPKGETSKVNGTTRPTHYHVLYDEIGFSTDDLQELVHSLSYVYQRSTTAISVVAPVCYAHLAAAQMGTVMKFEDMSLSETSSTHGGITTPGAVPVPPMPKLNVNVASSMFFC</sequence>
<dbReference type="GO" id="GO:0005634">
    <property type="term" value="C:nucleus"/>
    <property type="evidence" value="ECO:0000318"/>
    <property type="project" value="GO_Central"/>
</dbReference>
<dbReference type="GO" id="GO:0003723">
    <property type="term" value="F:RNA binding"/>
    <property type="evidence" value="ECO:0000318"/>
    <property type="project" value="GO_Central"/>
</dbReference>
<dbReference type="InterPro" id="IPR032474">
    <property type="entry name" value="Argonaute_N"/>
</dbReference>
<accession>A0A078FQ72</accession>
<reference evidence="7 8" key="1">
    <citation type="journal article" date="2014" name="Science">
        <title>Plant genetics. Early allopolyploid evolution in the post-Neolithic Brassica napus oilseed genome.</title>
        <authorList>
            <person name="Chalhoub B."/>
            <person name="Denoeud F."/>
            <person name="Liu S."/>
            <person name="Parkin I.A."/>
            <person name="Tang H."/>
            <person name="Wang X."/>
            <person name="Chiquet J."/>
            <person name="Belcram H."/>
            <person name="Tong C."/>
            <person name="Samans B."/>
            <person name="Correa M."/>
            <person name="Da Silva C."/>
            <person name="Just J."/>
            <person name="Falentin C."/>
            <person name="Koh C.S."/>
            <person name="Le Clainche I."/>
            <person name="Bernard M."/>
            <person name="Bento P."/>
            <person name="Noel B."/>
            <person name="Labadie K."/>
            <person name="Alberti A."/>
            <person name="Charles M."/>
            <person name="Arnaud D."/>
            <person name="Guo H."/>
            <person name="Daviaud C."/>
            <person name="Alamery S."/>
            <person name="Jabbari K."/>
            <person name="Zhao M."/>
            <person name="Edger P.P."/>
            <person name="Chelaifa H."/>
            <person name="Tack D."/>
            <person name="Lassalle G."/>
            <person name="Mestiri I."/>
            <person name="Schnel N."/>
            <person name="Le Paslier M.C."/>
            <person name="Fan G."/>
            <person name="Renault V."/>
            <person name="Bayer P.E."/>
            <person name="Golicz A.A."/>
            <person name="Manoli S."/>
            <person name="Lee T.H."/>
            <person name="Thi V.H."/>
            <person name="Chalabi S."/>
            <person name="Hu Q."/>
            <person name="Fan C."/>
            <person name="Tollenaere R."/>
            <person name="Lu Y."/>
            <person name="Battail C."/>
            <person name="Shen J."/>
            <person name="Sidebottom C.H."/>
            <person name="Wang X."/>
            <person name="Canaguier A."/>
            <person name="Chauveau A."/>
            <person name="Berard A."/>
            <person name="Deniot G."/>
            <person name="Guan M."/>
            <person name="Liu Z."/>
            <person name="Sun F."/>
            <person name="Lim Y.P."/>
            <person name="Lyons E."/>
            <person name="Town C.D."/>
            <person name="Bancroft I."/>
            <person name="Wang X."/>
            <person name="Meng J."/>
            <person name="Ma J."/>
            <person name="Pires J.C."/>
            <person name="King G.J."/>
            <person name="Brunel D."/>
            <person name="Delourme R."/>
            <person name="Renard M."/>
            <person name="Aury J.M."/>
            <person name="Adams K.L."/>
            <person name="Batley J."/>
            <person name="Snowdon R.J."/>
            <person name="Tost J."/>
            <person name="Edwards D."/>
            <person name="Zhou Y."/>
            <person name="Hua W."/>
            <person name="Sharpe A.G."/>
            <person name="Paterson A.H."/>
            <person name="Guan C."/>
            <person name="Wincker P."/>
        </authorList>
    </citation>
    <scope>NUCLEOTIDE SEQUENCE [LARGE SCALE GENOMIC DNA]</scope>
    <source>
        <strain evidence="8">cv. Darmor-bzh</strain>
    </source>
</reference>
<dbReference type="InterPro" id="IPR036085">
    <property type="entry name" value="PAZ_dom_sf"/>
</dbReference>
<evidence type="ECO:0000259" key="6">
    <source>
        <dbReference type="PROSITE" id="PS50822"/>
    </source>
</evidence>
<dbReference type="Gene3D" id="3.30.420.10">
    <property type="entry name" value="Ribonuclease H-like superfamily/Ribonuclease H"/>
    <property type="match status" value="2"/>
</dbReference>
<organism evidence="7 8">
    <name type="scientific">Brassica napus</name>
    <name type="common">Rape</name>
    <dbReference type="NCBI Taxonomy" id="3708"/>
    <lineage>
        <taxon>Eukaryota</taxon>
        <taxon>Viridiplantae</taxon>
        <taxon>Streptophyta</taxon>
        <taxon>Embryophyta</taxon>
        <taxon>Tracheophyta</taxon>
        <taxon>Spermatophyta</taxon>
        <taxon>Magnoliopsida</taxon>
        <taxon>eudicotyledons</taxon>
        <taxon>Gunneridae</taxon>
        <taxon>Pentapetalae</taxon>
        <taxon>rosids</taxon>
        <taxon>malvids</taxon>
        <taxon>Brassicales</taxon>
        <taxon>Brassicaceae</taxon>
        <taxon>Brassiceae</taxon>
        <taxon>Brassica</taxon>
    </lineage>
</organism>
<evidence type="ECO:0000313" key="7">
    <source>
        <dbReference type="EMBL" id="CDY16595.1"/>
    </source>
</evidence>
<dbReference type="Proteomes" id="UP000028999">
    <property type="component" value="Unassembled WGS sequence"/>
</dbReference>
<name>A0A078FQ72_BRANA</name>
<dbReference type="AlphaFoldDB" id="A0A078FQ72"/>